<proteinExistence type="predicted"/>
<accession>A0A7D9DWN7</accession>
<name>A0A7D9DWN7_PARCT</name>
<keyword evidence="2" id="KW-1185">Reference proteome</keyword>
<dbReference type="Proteomes" id="UP001152795">
    <property type="component" value="Unassembled WGS sequence"/>
</dbReference>
<organism evidence="1 2">
    <name type="scientific">Paramuricea clavata</name>
    <name type="common">Red gorgonian</name>
    <name type="synonym">Violescent sea-whip</name>
    <dbReference type="NCBI Taxonomy" id="317549"/>
    <lineage>
        <taxon>Eukaryota</taxon>
        <taxon>Metazoa</taxon>
        <taxon>Cnidaria</taxon>
        <taxon>Anthozoa</taxon>
        <taxon>Octocorallia</taxon>
        <taxon>Malacalcyonacea</taxon>
        <taxon>Plexauridae</taxon>
        <taxon>Paramuricea</taxon>
    </lineage>
</organism>
<dbReference type="AlphaFoldDB" id="A0A7D9DWN7"/>
<dbReference type="OrthoDB" id="5973140at2759"/>
<feature type="non-terminal residue" evidence="1">
    <location>
        <position position="108"/>
    </location>
</feature>
<gene>
    <name evidence="1" type="ORF">PACLA_8A078508</name>
</gene>
<protein>
    <submittedName>
        <fullName evidence="1">Uncharacterized protein</fullName>
    </submittedName>
</protein>
<comment type="caution">
    <text evidence="1">The sequence shown here is derived from an EMBL/GenBank/DDBJ whole genome shotgun (WGS) entry which is preliminary data.</text>
</comment>
<reference evidence="1" key="1">
    <citation type="submission" date="2020-04" db="EMBL/GenBank/DDBJ databases">
        <authorList>
            <person name="Alioto T."/>
            <person name="Alioto T."/>
            <person name="Gomez Garrido J."/>
        </authorList>
    </citation>
    <scope>NUCLEOTIDE SEQUENCE</scope>
    <source>
        <strain evidence="1">A484AB</strain>
    </source>
</reference>
<sequence length="108" mass="12591">MEGHFIKRGFNKKLVKDQFSEVKVKDRAEVLRQTDKRKNSNLSNRVPLVVEFHPALKEINGIVETLWPILETSERMSDVFGSRPIVSYKRPKNLKDSLVRSKVKKARE</sequence>
<dbReference type="EMBL" id="CACRXK020002587">
    <property type="protein sequence ID" value="CAB3995031.1"/>
    <property type="molecule type" value="Genomic_DNA"/>
</dbReference>
<evidence type="ECO:0000313" key="1">
    <source>
        <dbReference type="EMBL" id="CAB3995031.1"/>
    </source>
</evidence>
<evidence type="ECO:0000313" key="2">
    <source>
        <dbReference type="Proteomes" id="UP001152795"/>
    </source>
</evidence>